<accession>A0A9D2RVB0</accession>
<comment type="caution">
    <text evidence="1">The sequence shown here is derived from an EMBL/GenBank/DDBJ whole genome shotgun (WGS) entry which is preliminary data.</text>
</comment>
<evidence type="ECO:0000313" key="1">
    <source>
        <dbReference type="EMBL" id="HJB27511.1"/>
    </source>
</evidence>
<reference evidence="1" key="1">
    <citation type="journal article" date="2021" name="PeerJ">
        <title>Extensive microbial diversity within the chicken gut microbiome revealed by metagenomics and culture.</title>
        <authorList>
            <person name="Gilroy R."/>
            <person name="Ravi A."/>
            <person name="Getino M."/>
            <person name="Pursley I."/>
            <person name="Horton D.L."/>
            <person name="Alikhan N.F."/>
            <person name="Baker D."/>
            <person name="Gharbi K."/>
            <person name="Hall N."/>
            <person name="Watson M."/>
            <person name="Adriaenssens E.M."/>
            <person name="Foster-Nyarko E."/>
            <person name="Jarju S."/>
            <person name="Secka A."/>
            <person name="Antonio M."/>
            <person name="Oren A."/>
            <person name="Chaudhuri R.R."/>
            <person name="La Ragione R."/>
            <person name="Hildebrand F."/>
            <person name="Pallen M.J."/>
        </authorList>
    </citation>
    <scope>NUCLEOTIDE SEQUENCE</scope>
    <source>
        <strain evidence="1">ChiSjej1B19-5720</strain>
    </source>
</reference>
<name>A0A9D2RVB0_9FIRM</name>
<dbReference type="EMBL" id="DWYZ01000042">
    <property type="protein sequence ID" value="HJB27511.1"/>
    <property type="molecule type" value="Genomic_DNA"/>
</dbReference>
<proteinExistence type="predicted"/>
<gene>
    <name evidence="1" type="ORF">IAA06_01780</name>
</gene>
<protein>
    <submittedName>
        <fullName evidence="1">Uncharacterized protein</fullName>
    </submittedName>
</protein>
<sequence length="52" mass="6142">MKTELTQFLDTLKYNKKNLTRQQYRTIRGQALKGDVMDARKGLQKVLKRRCG</sequence>
<reference evidence="1" key="2">
    <citation type="submission" date="2021-04" db="EMBL/GenBank/DDBJ databases">
        <authorList>
            <person name="Gilroy R."/>
        </authorList>
    </citation>
    <scope>NUCLEOTIDE SEQUENCE</scope>
    <source>
        <strain evidence="1">ChiSjej1B19-5720</strain>
    </source>
</reference>
<organism evidence="1 2">
    <name type="scientific">Candidatus Blautia faecavium</name>
    <dbReference type="NCBI Taxonomy" id="2838487"/>
    <lineage>
        <taxon>Bacteria</taxon>
        <taxon>Bacillati</taxon>
        <taxon>Bacillota</taxon>
        <taxon>Clostridia</taxon>
        <taxon>Lachnospirales</taxon>
        <taxon>Lachnospiraceae</taxon>
        <taxon>Blautia</taxon>
    </lineage>
</organism>
<evidence type="ECO:0000313" key="2">
    <source>
        <dbReference type="Proteomes" id="UP000823842"/>
    </source>
</evidence>
<dbReference type="Proteomes" id="UP000823842">
    <property type="component" value="Unassembled WGS sequence"/>
</dbReference>
<dbReference type="AlphaFoldDB" id="A0A9D2RVB0"/>